<name>A0ABM3R1D7_SPIOL</name>
<dbReference type="PANTHER" id="PTHR12121">
    <property type="entry name" value="CARBON CATABOLITE REPRESSOR PROTEIN 4"/>
    <property type="match status" value="1"/>
</dbReference>
<dbReference type="InterPro" id="IPR050410">
    <property type="entry name" value="CCR4/nocturin_mRNA_transcr"/>
</dbReference>
<dbReference type="RefSeq" id="XP_056689435.1">
    <property type="nucleotide sequence ID" value="XM_056833457.1"/>
</dbReference>
<gene>
    <name evidence="4" type="primary">LOC110795210</name>
</gene>
<sequence>MLRTLSLFPRLPFPPSRRFPNFATMPVEAVPLCPKFVPVEQSEITSISSSEAFKFSVISYNILAQVFVKSSYFPHSPKPCLRWKARSQAVSTVLGSFGADFLCIQELDEYDSFYRDNMGQLGYSSIYIQRSGKKRDGCGIFYKQASAELVLQENIEYNDLVKSIDGETNSTVTDSAVSVAVGNADGEETEGLAEKSTENDRGDPNDPRVRLKRDCVGIMAAFRLKSLSQHLIIIANTHIYWDPKWADVKLAQAKYLLSRLDQFKTLVSEKFEVIPSVVVTGDFNSTPGDQVYNYLISGNSASESTVECPDELPPIRLSSVYACTRGEPAFTNCTPGFTGTLDYILFSPSDCIRPVSFLELPGEDSPSVAGGLPNYQHPSDHLPIGAEFQVLTQ</sequence>
<dbReference type="Proteomes" id="UP000813463">
    <property type="component" value="Chromosome 6"/>
</dbReference>
<evidence type="ECO:0000259" key="2">
    <source>
        <dbReference type="Pfam" id="PF03372"/>
    </source>
</evidence>
<feature type="compositionally biased region" description="Basic and acidic residues" evidence="1">
    <location>
        <begin position="192"/>
        <end position="208"/>
    </location>
</feature>
<reference evidence="4" key="2">
    <citation type="submission" date="2025-08" db="UniProtKB">
        <authorList>
            <consortium name="RefSeq"/>
        </authorList>
    </citation>
    <scope>IDENTIFICATION</scope>
    <source>
        <tissue evidence="4">Leaf</tissue>
    </source>
</reference>
<keyword evidence="3" id="KW-1185">Reference proteome</keyword>
<reference evidence="3" key="1">
    <citation type="journal article" date="2021" name="Nat. Commun.">
        <title>Genomic analyses provide insights into spinach domestication and the genetic basis of agronomic traits.</title>
        <authorList>
            <person name="Cai X."/>
            <person name="Sun X."/>
            <person name="Xu C."/>
            <person name="Sun H."/>
            <person name="Wang X."/>
            <person name="Ge C."/>
            <person name="Zhang Z."/>
            <person name="Wang Q."/>
            <person name="Fei Z."/>
            <person name="Jiao C."/>
            <person name="Wang Q."/>
        </authorList>
    </citation>
    <scope>NUCLEOTIDE SEQUENCE [LARGE SCALE GENOMIC DNA]</scope>
    <source>
        <strain evidence="3">cv. Varoflay</strain>
    </source>
</reference>
<protein>
    <submittedName>
        <fullName evidence="4">Carbon catabolite repressor protein 4 homolog 4</fullName>
    </submittedName>
</protein>
<dbReference type="InterPro" id="IPR036691">
    <property type="entry name" value="Endo/exonu/phosph_ase_sf"/>
</dbReference>
<dbReference type="Gene3D" id="3.60.10.10">
    <property type="entry name" value="Endonuclease/exonuclease/phosphatase"/>
    <property type="match status" value="1"/>
</dbReference>
<dbReference type="GeneID" id="110795210"/>
<accession>A0ABM3R1D7</accession>
<evidence type="ECO:0000313" key="4">
    <source>
        <dbReference type="RefSeq" id="XP_056689435.1"/>
    </source>
</evidence>
<evidence type="ECO:0000256" key="1">
    <source>
        <dbReference type="SAM" id="MobiDB-lite"/>
    </source>
</evidence>
<evidence type="ECO:0000313" key="3">
    <source>
        <dbReference type="Proteomes" id="UP000813463"/>
    </source>
</evidence>
<proteinExistence type="predicted"/>
<dbReference type="PANTHER" id="PTHR12121:SF68">
    <property type="entry name" value="CARBON CATABOLITE REPRESSOR PROTEIN 4 HOMOLOG 4-RELATED"/>
    <property type="match status" value="1"/>
</dbReference>
<dbReference type="InterPro" id="IPR005135">
    <property type="entry name" value="Endo/exonuclease/phosphatase"/>
</dbReference>
<feature type="region of interest" description="Disordered" evidence="1">
    <location>
        <begin position="184"/>
        <end position="208"/>
    </location>
</feature>
<dbReference type="SUPFAM" id="SSF56219">
    <property type="entry name" value="DNase I-like"/>
    <property type="match status" value="1"/>
</dbReference>
<dbReference type="Pfam" id="PF03372">
    <property type="entry name" value="Exo_endo_phos"/>
    <property type="match status" value="1"/>
</dbReference>
<organism evidence="3 4">
    <name type="scientific">Spinacia oleracea</name>
    <name type="common">Spinach</name>
    <dbReference type="NCBI Taxonomy" id="3562"/>
    <lineage>
        <taxon>Eukaryota</taxon>
        <taxon>Viridiplantae</taxon>
        <taxon>Streptophyta</taxon>
        <taxon>Embryophyta</taxon>
        <taxon>Tracheophyta</taxon>
        <taxon>Spermatophyta</taxon>
        <taxon>Magnoliopsida</taxon>
        <taxon>eudicotyledons</taxon>
        <taxon>Gunneridae</taxon>
        <taxon>Pentapetalae</taxon>
        <taxon>Caryophyllales</taxon>
        <taxon>Chenopodiaceae</taxon>
        <taxon>Chenopodioideae</taxon>
        <taxon>Anserineae</taxon>
        <taxon>Spinacia</taxon>
    </lineage>
</organism>
<feature type="domain" description="Endonuclease/exonuclease/phosphatase" evidence="2">
    <location>
        <begin position="59"/>
        <end position="381"/>
    </location>
</feature>